<accession>A0A9W2ZZS2</accession>
<gene>
    <name evidence="2" type="primary">LOC129925229</name>
</gene>
<evidence type="ECO:0000313" key="2">
    <source>
        <dbReference type="RefSeq" id="XP_055880438.1"/>
    </source>
</evidence>
<protein>
    <submittedName>
        <fullName evidence="2">Uncharacterized protein LOC129925229</fullName>
    </submittedName>
</protein>
<dbReference type="GeneID" id="129925229"/>
<sequence>MCTRLLVVCVVLTDTNTPRGVQTLTKKENRKTLIPRLLLEEIPDEPGVTLSLEITASKWTLVVLPSASQKTLFNQAGERELLFVFADLEFQEPTAQLYLTVSNGEVYLSLKSSTTNWTSYCNWGHKAEKRTK</sequence>
<proteinExistence type="predicted"/>
<name>A0A9W2ZZS2_BIOGL</name>
<dbReference type="Proteomes" id="UP001165740">
    <property type="component" value="Chromosome 3"/>
</dbReference>
<dbReference type="RefSeq" id="XP_055880438.1">
    <property type="nucleotide sequence ID" value="XM_056024463.1"/>
</dbReference>
<dbReference type="AlphaFoldDB" id="A0A9W2ZZS2"/>
<keyword evidence="1" id="KW-1185">Reference proteome</keyword>
<evidence type="ECO:0000313" key="1">
    <source>
        <dbReference type="Proteomes" id="UP001165740"/>
    </source>
</evidence>
<organism evidence="1 2">
    <name type="scientific">Biomphalaria glabrata</name>
    <name type="common">Bloodfluke planorb</name>
    <name type="synonym">Freshwater snail</name>
    <dbReference type="NCBI Taxonomy" id="6526"/>
    <lineage>
        <taxon>Eukaryota</taxon>
        <taxon>Metazoa</taxon>
        <taxon>Spiralia</taxon>
        <taxon>Lophotrochozoa</taxon>
        <taxon>Mollusca</taxon>
        <taxon>Gastropoda</taxon>
        <taxon>Heterobranchia</taxon>
        <taxon>Euthyneura</taxon>
        <taxon>Panpulmonata</taxon>
        <taxon>Hygrophila</taxon>
        <taxon>Lymnaeoidea</taxon>
        <taxon>Planorbidae</taxon>
        <taxon>Biomphalaria</taxon>
    </lineage>
</organism>
<reference evidence="2" key="1">
    <citation type="submission" date="2025-08" db="UniProtKB">
        <authorList>
            <consortium name="RefSeq"/>
        </authorList>
    </citation>
    <scope>IDENTIFICATION</scope>
</reference>